<keyword evidence="1" id="KW-0732">Signal</keyword>
<dbReference type="PROSITE" id="PS51257">
    <property type="entry name" value="PROKAR_LIPOPROTEIN"/>
    <property type="match status" value="1"/>
</dbReference>
<evidence type="ECO:0008006" key="3">
    <source>
        <dbReference type="Google" id="ProtNLM"/>
    </source>
</evidence>
<accession>A0A5U1KRA2</accession>
<dbReference type="AlphaFoldDB" id="A0A5U1KRA2"/>
<feature type="chain" id="PRO_5026155165" description="Lipoprotein" evidence="1">
    <location>
        <begin position="19"/>
        <end position="99"/>
    </location>
</feature>
<name>A0A5U1KRA2_SALER</name>
<gene>
    <name evidence="2" type="ORF">D0U91_23065</name>
</gene>
<sequence length="99" mass="10852">MKKQILAAAALVASLALSGCGDDGIYGTYENAQYGAVLDVQKDVIKFRGESFPVKSWDESQKPTYIAKTQHSVVGSWTFKLEKTKDGGVIYQGTKFKKD</sequence>
<feature type="signal peptide" evidence="1">
    <location>
        <begin position="1"/>
        <end position="18"/>
    </location>
</feature>
<evidence type="ECO:0000313" key="2">
    <source>
        <dbReference type="EMBL" id="EBO7435189.1"/>
    </source>
</evidence>
<reference evidence="2" key="1">
    <citation type="submission" date="2018-08" db="EMBL/GenBank/DDBJ databases">
        <authorList>
            <consortium name="PulseNet: The National Subtyping Network for Foodborne Disease Surveillance"/>
            <person name="Tarr C.L."/>
            <person name="Trees E."/>
            <person name="Katz L.S."/>
            <person name="Carleton-Romer H.A."/>
            <person name="Stroika S."/>
            <person name="Kucerova Z."/>
            <person name="Roache K.F."/>
            <person name="Sabol A.L."/>
            <person name="Besser J."/>
            <person name="Gerner-Smidt P."/>
        </authorList>
    </citation>
    <scope>NUCLEOTIDE SEQUENCE</scope>
    <source>
        <strain evidence="2">PNUSAS046152</strain>
    </source>
</reference>
<protein>
    <recommendedName>
        <fullName evidence="3">Lipoprotein</fullName>
    </recommendedName>
</protein>
<dbReference type="EMBL" id="AAGJMH010000034">
    <property type="protein sequence ID" value="EBO7435189.1"/>
    <property type="molecule type" value="Genomic_DNA"/>
</dbReference>
<comment type="caution">
    <text evidence="2">The sequence shown here is derived from an EMBL/GenBank/DDBJ whole genome shotgun (WGS) entry which is preliminary data.</text>
</comment>
<evidence type="ECO:0000256" key="1">
    <source>
        <dbReference type="SAM" id="SignalP"/>
    </source>
</evidence>
<organism evidence="2">
    <name type="scientific">Salmonella enterica</name>
    <name type="common">Salmonella choleraesuis</name>
    <dbReference type="NCBI Taxonomy" id="28901"/>
    <lineage>
        <taxon>Bacteria</taxon>
        <taxon>Pseudomonadati</taxon>
        <taxon>Pseudomonadota</taxon>
        <taxon>Gammaproteobacteria</taxon>
        <taxon>Enterobacterales</taxon>
        <taxon>Enterobacteriaceae</taxon>
        <taxon>Salmonella</taxon>
    </lineage>
</organism>
<proteinExistence type="predicted"/>